<keyword evidence="2" id="KW-1185">Reference proteome</keyword>
<name>A0ABP0MQQ7_9DINO</name>
<accession>A0ABP0MQQ7</accession>
<evidence type="ECO:0000313" key="2">
    <source>
        <dbReference type="Proteomes" id="UP001642464"/>
    </source>
</evidence>
<feature type="non-terminal residue" evidence="1">
    <location>
        <position position="1"/>
    </location>
</feature>
<dbReference type="EMBL" id="CAXAMM010023558">
    <property type="protein sequence ID" value="CAK9053806.1"/>
    <property type="molecule type" value="Genomic_DNA"/>
</dbReference>
<organism evidence="1 2">
    <name type="scientific">Durusdinium trenchii</name>
    <dbReference type="NCBI Taxonomy" id="1381693"/>
    <lineage>
        <taxon>Eukaryota</taxon>
        <taxon>Sar</taxon>
        <taxon>Alveolata</taxon>
        <taxon>Dinophyceae</taxon>
        <taxon>Suessiales</taxon>
        <taxon>Symbiodiniaceae</taxon>
        <taxon>Durusdinium</taxon>
    </lineage>
</organism>
<sequence length="65" mass="7456">WGEAIKAFVGCVERHAEIRELPVRLQGWTEGALVGRAKQSEAEPSWLCRWQSEAVEGMEEEFILR</sequence>
<reference evidence="1 2" key="1">
    <citation type="submission" date="2024-02" db="EMBL/GenBank/DDBJ databases">
        <authorList>
            <person name="Chen Y."/>
            <person name="Shah S."/>
            <person name="Dougan E. K."/>
            <person name="Thang M."/>
            <person name="Chan C."/>
        </authorList>
    </citation>
    <scope>NUCLEOTIDE SEQUENCE [LARGE SCALE GENOMIC DNA]</scope>
</reference>
<evidence type="ECO:0000313" key="1">
    <source>
        <dbReference type="EMBL" id="CAK9053806.1"/>
    </source>
</evidence>
<proteinExistence type="predicted"/>
<dbReference type="Proteomes" id="UP001642464">
    <property type="component" value="Unassembled WGS sequence"/>
</dbReference>
<protein>
    <submittedName>
        <fullName evidence="1">Uncharacterized protein</fullName>
    </submittedName>
</protein>
<gene>
    <name evidence="1" type="ORF">SCF082_LOCUS29278</name>
</gene>
<comment type="caution">
    <text evidence="1">The sequence shown here is derived from an EMBL/GenBank/DDBJ whole genome shotgun (WGS) entry which is preliminary data.</text>
</comment>
<feature type="non-terminal residue" evidence="1">
    <location>
        <position position="65"/>
    </location>
</feature>